<dbReference type="RefSeq" id="WP_179269135.1">
    <property type="nucleotide sequence ID" value="NZ_CP058579.1"/>
</dbReference>
<evidence type="ECO:0000313" key="2">
    <source>
        <dbReference type="Proteomes" id="UP000509626"/>
    </source>
</evidence>
<dbReference type="GeneID" id="56038347"/>
<accession>A0A7D5LBD7</accession>
<dbReference type="EMBL" id="CP058579">
    <property type="protein sequence ID" value="QLG62550.1"/>
    <property type="molecule type" value="Genomic_DNA"/>
</dbReference>
<proteinExistence type="predicted"/>
<protein>
    <submittedName>
        <fullName evidence="1">Uncharacterized protein</fullName>
    </submittedName>
</protein>
<dbReference type="AlphaFoldDB" id="A0A7D5LBD7"/>
<organism evidence="1 2">
    <name type="scientific">Halorarum salinum</name>
    <dbReference type="NCBI Taxonomy" id="2743089"/>
    <lineage>
        <taxon>Archaea</taxon>
        <taxon>Methanobacteriati</taxon>
        <taxon>Methanobacteriota</taxon>
        <taxon>Stenosarchaea group</taxon>
        <taxon>Halobacteria</taxon>
        <taxon>Halobacteriales</taxon>
        <taxon>Haloferacaceae</taxon>
        <taxon>Halorarum</taxon>
    </lineage>
</organism>
<sequence length="275" mass="28732">MGDSERVPRPGCVHADDDGLRSAAVAAGGTHVALLYASTVDEWHRSLGPAAPDTCHFVSVDDAVRSATATNGTGRAVGGGMYVSVLERPVADPSPVLADAFEGTSGGSLVVDDLSVLLRDADDAATALERLQTVATDASAELHVGLPDDAEAATTVARHFTPVDDATARVVASEGLSYLREADPTNFGYLRRHWEEARAGLEAVEMTYPQAKQVHAALREPETTPRTLGAALGGLVELGALDVWGDTVAANRYDLTAYDPERVAAIGDAIDSLDD</sequence>
<gene>
    <name evidence="1" type="ORF">HUG12_12770</name>
</gene>
<dbReference type="KEGG" id="halu:HUG12_12770"/>
<dbReference type="OrthoDB" id="312711at2157"/>
<reference evidence="1 2" key="1">
    <citation type="submission" date="2020-06" db="EMBL/GenBank/DDBJ databases">
        <title>NJ-3-1, isolated from saline soil.</title>
        <authorList>
            <person name="Cui H.L."/>
            <person name="Shi X."/>
        </authorList>
    </citation>
    <scope>NUCLEOTIDE SEQUENCE [LARGE SCALE GENOMIC DNA]</scope>
    <source>
        <strain evidence="1 2">NJ-3-1</strain>
    </source>
</reference>
<evidence type="ECO:0000313" key="1">
    <source>
        <dbReference type="EMBL" id="QLG62550.1"/>
    </source>
</evidence>
<dbReference type="Proteomes" id="UP000509626">
    <property type="component" value="Chromosome"/>
</dbReference>
<name>A0A7D5LBD7_9EURY</name>
<keyword evidence="2" id="KW-1185">Reference proteome</keyword>